<dbReference type="InterPro" id="IPR036322">
    <property type="entry name" value="WD40_repeat_dom_sf"/>
</dbReference>
<proteinExistence type="inferred from homology"/>
<dbReference type="InterPro" id="IPR050853">
    <property type="entry name" value="WD_repeat_DNA-damage-binding"/>
</dbReference>
<dbReference type="GO" id="GO:0005634">
    <property type="term" value="C:nucleus"/>
    <property type="evidence" value="ECO:0007669"/>
    <property type="project" value="TreeGrafter"/>
</dbReference>
<comment type="function">
    <text evidence="1">Specifically binds 5-hydroxymethylcytosine (5hmC), suggesting that it acts as a specific reader of 5hmC.</text>
</comment>
<evidence type="ECO:0000256" key="3">
    <source>
        <dbReference type="ARBA" id="ARBA00021234"/>
    </source>
</evidence>
<evidence type="ECO:0000256" key="6">
    <source>
        <dbReference type="SAM" id="MobiDB-lite"/>
    </source>
</evidence>
<evidence type="ECO:0000256" key="4">
    <source>
        <dbReference type="ARBA" id="ARBA00022574"/>
    </source>
</evidence>
<dbReference type="EMBL" id="KN657532">
    <property type="protein sequence ID" value="KHN22099.1"/>
    <property type="molecule type" value="Genomic_DNA"/>
</dbReference>
<dbReference type="InterPro" id="IPR015943">
    <property type="entry name" value="WD40/YVTN_repeat-like_dom_sf"/>
</dbReference>
<reference evidence="8 9" key="2">
    <citation type="submission" date="2018-09" db="EMBL/GenBank/DDBJ databases">
        <title>A high-quality reference genome of wild soybean provides a powerful tool to mine soybean genomes.</title>
        <authorList>
            <person name="Xie M."/>
            <person name="Chung C.Y.L."/>
            <person name="Li M.-W."/>
            <person name="Wong F.-L."/>
            <person name="Chan T.-F."/>
            <person name="Lam H.-M."/>
        </authorList>
    </citation>
    <scope>NUCLEOTIDE SEQUENCE [LARGE SCALE GENOMIC DNA]</scope>
    <source>
        <strain evidence="9">cv. W05</strain>
        <tissue evidence="8">Hypocotyl of etiolated seedlings</tissue>
    </source>
</reference>
<evidence type="ECO:0000313" key="9">
    <source>
        <dbReference type="Proteomes" id="UP000289340"/>
    </source>
</evidence>
<keyword evidence="9" id="KW-1185">Reference proteome</keyword>
<feature type="region of interest" description="Disordered" evidence="6">
    <location>
        <begin position="70"/>
        <end position="97"/>
    </location>
</feature>
<dbReference type="GO" id="GO:0003677">
    <property type="term" value="F:DNA binding"/>
    <property type="evidence" value="ECO:0007669"/>
    <property type="project" value="TreeGrafter"/>
</dbReference>
<accession>A0A0B2QPK1</accession>
<dbReference type="FunFam" id="2.130.10.10:FF:000180">
    <property type="entry name" value="WD repeat-containing protein 76"/>
    <property type="match status" value="1"/>
</dbReference>
<dbReference type="PANTHER" id="PTHR14773:SF0">
    <property type="entry name" value="WD REPEAT-CONTAINING PROTEIN 76"/>
    <property type="match status" value="1"/>
</dbReference>
<dbReference type="GO" id="GO:2000001">
    <property type="term" value="P:regulation of DNA damage checkpoint"/>
    <property type="evidence" value="ECO:0007669"/>
    <property type="project" value="TreeGrafter"/>
</dbReference>
<dbReference type="Proteomes" id="UP000289340">
    <property type="component" value="Chromosome 11"/>
</dbReference>
<dbReference type="Proteomes" id="UP000053555">
    <property type="component" value="Unassembled WGS sequence"/>
</dbReference>
<evidence type="ECO:0000256" key="1">
    <source>
        <dbReference type="ARBA" id="ARBA00002530"/>
    </source>
</evidence>
<evidence type="ECO:0000256" key="2">
    <source>
        <dbReference type="ARBA" id="ARBA00005434"/>
    </source>
</evidence>
<dbReference type="AlphaFoldDB" id="A0A0B2QPK1"/>
<dbReference type="InterPro" id="IPR001680">
    <property type="entry name" value="WD40_rpt"/>
</dbReference>
<keyword evidence="4" id="KW-0853">WD repeat</keyword>
<comment type="similarity">
    <text evidence="2">Belongs to the WD repeat DDB2/WDR76 family.</text>
</comment>
<keyword evidence="5" id="KW-0677">Repeat</keyword>
<name>A0A0B2QPK1_GLYSO</name>
<dbReference type="PANTHER" id="PTHR14773">
    <property type="entry name" value="WD REPEAT-CONTAINING PROTEIN 76"/>
    <property type="match status" value="1"/>
</dbReference>
<dbReference type="Gramene" id="XM_028332764.1">
    <property type="protein sequence ID" value="XP_028188565.1"/>
    <property type="gene ID" value="LOC114375025"/>
</dbReference>
<sequence length="459" mass="51135">MAPQKLTDYERKRLENIRRNDEMMAALKLHSKATQLSNFKRPRVGTKSYNMKSEKKPKTETPIVIRRSLRTRGIPPDSKGLDGDSVGPTTPRKTEPSVVSLGRISMADARESDHSDSFFVESLMGMAQLKAQYASVEKGKVEASLGLEALYLDPENIARVVPGRITSARFFPSSSVKMIAVGNTFGNVGFWNVGQSEVHLYRPHRAPISGILIQPHCLSKIYTSCYDGILRLMDAEKEIFDLVFESDESIFALSQPTNETNCLYLAEGSGGLTIWDNRIGKRMSHWVLHESRINTIDFNCKNPHIAATSSTDGTACTWDLRYTDGDKLTALRTFTHKRSVQSAYFSPSGCSLATTSLDNTIAIYSGVNMEDAAVINHNNQTGRWLSTFRAKWGWDDSYLFVGNLKRGVDVVSAVQRKMVMTLESQHMSAIPCRFDTHSYEVGMLAGATSGGQVYIWTSR</sequence>
<evidence type="ECO:0000256" key="5">
    <source>
        <dbReference type="ARBA" id="ARBA00022737"/>
    </source>
</evidence>
<protein>
    <recommendedName>
        <fullName evidence="3">WD repeat-containing protein 76</fullName>
    </recommendedName>
</protein>
<gene>
    <name evidence="8" type="ORF">D0Y65_030823</name>
    <name evidence="7" type="ORF">glysoja_033413</name>
</gene>
<dbReference type="Pfam" id="PF00400">
    <property type="entry name" value="WD40"/>
    <property type="match status" value="2"/>
</dbReference>
<dbReference type="Gene3D" id="2.130.10.10">
    <property type="entry name" value="YVTN repeat-like/Quinoprotein amine dehydrogenase"/>
    <property type="match status" value="1"/>
</dbReference>
<organism evidence="7">
    <name type="scientific">Glycine soja</name>
    <name type="common">Wild soybean</name>
    <dbReference type="NCBI Taxonomy" id="3848"/>
    <lineage>
        <taxon>Eukaryota</taxon>
        <taxon>Viridiplantae</taxon>
        <taxon>Streptophyta</taxon>
        <taxon>Embryophyta</taxon>
        <taxon>Tracheophyta</taxon>
        <taxon>Spermatophyta</taxon>
        <taxon>Magnoliopsida</taxon>
        <taxon>eudicotyledons</taxon>
        <taxon>Gunneridae</taxon>
        <taxon>Pentapetalae</taxon>
        <taxon>rosids</taxon>
        <taxon>fabids</taxon>
        <taxon>Fabales</taxon>
        <taxon>Fabaceae</taxon>
        <taxon>Papilionoideae</taxon>
        <taxon>50 kb inversion clade</taxon>
        <taxon>NPAAA clade</taxon>
        <taxon>indigoferoid/millettioid clade</taxon>
        <taxon>Phaseoleae</taxon>
        <taxon>Glycine</taxon>
        <taxon>Glycine subgen. Soja</taxon>
    </lineage>
</organism>
<evidence type="ECO:0000313" key="8">
    <source>
        <dbReference type="EMBL" id="RZB81243.1"/>
    </source>
</evidence>
<dbReference type="SMART" id="SM00320">
    <property type="entry name" value="WD40"/>
    <property type="match status" value="3"/>
</dbReference>
<reference evidence="7" key="1">
    <citation type="submission" date="2014-07" db="EMBL/GenBank/DDBJ databases">
        <title>Identification of a novel salt tolerance gene in wild soybean by whole-genome sequencing.</title>
        <authorList>
            <person name="Lam H.-M."/>
            <person name="Qi X."/>
            <person name="Li M.-W."/>
            <person name="Liu X."/>
            <person name="Xie M."/>
            <person name="Ni M."/>
            <person name="Xu X."/>
        </authorList>
    </citation>
    <scope>NUCLEOTIDE SEQUENCE [LARGE SCALE GENOMIC DNA]</scope>
    <source>
        <tissue evidence="7">Root</tissue>
    </source>
</reference>
<evidence type="ECO:0000313" key="7">
    <source>
        <dbReference type="EMBL" id="KHN22099.1"/>
    </source>
</evidence>
<dbReference type="SUPFAM" id="SSF50978">
    <property type="entry name" value="WD40 repeat-like"/>
    <property type="match status" value="1"/>
</dbReference>
<dbReference type="EMBL" id="QZWG01000011">
    <property type="protein sequence ID" value="RZB81243.1"/>
    <property type="molecule type" value="Genomic_DNA"/>
</dbReference>